<evidence type="ECO:0000313" key="7">
    <source>
        <dbReference type="EMBL" id="KAE8331921.1"/>
    </source>
</evidence>
<keyword evidence="1" id="KW-0805">Transcription regulation</keyword>
<keyword evidence="4" id="KW-0539">Nucleus</keyword>
<dbReference type="Gene3D" id="4.10.240.10">
    <property type="entry name" value="Zn(2)-C6 fungal-type DNA-binding domain"/>
    <property type="match status" value="1"/>
</dbReference>
<dbReference type="SUPFAM" id="SSF57701">
    <property type="entry name" value="Zn2/Cys6 DNA-binding domain"/>
    <property type="match status" value="1"/>
</dbReference>
<name>A0A5N6XF92_9EURO</name>
<dbReference type="PANTHER" id="PTHR47657">
    <property type="entry name" value="STEROL REGULATORY ELEMENT-BINDING PROTEIN ECM22"/>
    <property type="match status" value="1"/>
</dbReference>
<keyword evidence="8" id="KW-1185">Reference proteome</keyword>
<keyword evidence="3" id="KW-0804">Transcription</keyword>
<evidence type="ECO:0000256" key="3">
    <source>
        <dbReference type="ARBA" id="ARBA00023163"/>
    </source>
</evidence>
<feature type="domain" description="Zn(2)-C6 fungal-type" evidence="6">
    <location>
        <begin position="29"/>
        <end position="59"/>
    </location>
</feature>
<feature type="compositionally biased region" description="Basic residues" evidence="5">
    <location>
        <begin position="12"/>
        <end position="26"/>
    </location>
</feature>
<dbReference type="Proteomes" id="UP000325945">
    <property type="component" value="Unassembled WGS sequence"/>
</dbReference>
<dbReference type="Pfam" id="PF00172">
    <property type="entry name" value="Zn_clus"/>
    <property type="match status" value="1"/>
</dbReference>
<protein>
    <recommendedName>
        <fullName evidence="6">Zn(2)-C6 fungal-type domain-containing protein</fullName>
    </recommendedName>
</protein>
<accession>A0A5N6XF92</accession>
<evidence type="ECO:0000256" key="5">
    <source>
        <dbReference type="SAM" id="MobiDB-lite"/>
    </source>
</evidence>
<dbReference type="GO" id="GO:0003677">
    <property type="term" value="F:DNA binding"/>
    <property type="evidence" value="ECO:0007669"/>
    <property type="project" value="UniProtKB-KW"/>
</dbReference>
<evidence type="ECO:0000256" key="4">
    <source>
        <dbReference type="ARBA" id="ARBA00023242"/>
    </source>
</evidence>
<dbReference type="GO" id="GO:0009893">
    <property type="term" value="P:positive regulation of metabolic process"/>
    <property type="evidence" value="ECO:0007669"/>
    <property type="project" value="UniProtKB-ARBA"/>
</dbReference>
<dbReference type="EMBL" id="ML741767">
    <property type="protein sequence ID" value="KAE8331921.1"/>
    <property type="molecule type" value="Genomic_DNA"/>
</dbReference>
<dbReference type="Pfam" id="PF11951">
    <property type="entry name" value="Fungal_trans_2"/>
    <property type="match status" value="1"/>
</dbReference>
<dbReference type="AlphaFoldDB" id="A0A5N6XF92"/>
<dbReference type="InterPro" id="IPR036864">
    <property type="entry name" value="Zn2-C6_fun-type_DNA-bd_sf"/>
</dbReference>
<dbReference type="InterPro" id="IPR021858">
    <property type="entry name" value="Fun_TF"/>
</dbReference>
<keyword evidence="2" id="KW-0238">DNA-binding</keyword>
<evidence type="ECO:0000259" key="6">
    <source>
        <dbReference type="PROSITE" id="PS50048"/>
    </source>
</evidence>
<evidence type="ECO:0000313" key="8">
    <source>
        <dbReference type="Proteomes" id="UP000325945"/>
    </source>
</evidence>
<dbReference type="InterPro" id="IPR052400">
    <property type="entry name" value="Zn2-C6_fungal_TF"/>
</dbReference>
<feature type="region of interest" description="Disordered" evidence="5">
    <location>
        <begin position="1"/>
        <end position="26"/>
    </location>
</feature>
<organism evidence="7 8">
    <name type="scientific">Aspergillus sergii</name>
    <dbReference type="NCBI Taxonomy" id="1034303"/>
    <lineage>
        <taxon>Eukaryota</taxon>
        <taxon>Fungi</taxon>
        <taxon>Dikarya</taxon>
        <taxon>Ascomycota</taxon>
        <taxon>Pezizomycotina</taxon>
        <taxon>Eurotiomycetes</taxon>
        <taxon>Eurotiomycetidae</taxon>
        <taxon>Eurotiales</taxon>
        <taxon>Aspergillaceae</taxon>
        <taxon>Aspergillus</taxon>
        <taxon>Aspergillus subgen. Circumdati</taxon>
    </lineage>
</organism>
<proteinExistence type="predicted"/>
<dbReference type="GO" id="GO:0008270">
    <property type="term" value="F:zinc ion binding"/>
    <property type="evidence" value="ECO:0007669"/>
    <property type="project" value="InterPro"/>
</dbReference>
<dbReference type="CDD" id="cd00067">
    <property type="entry name" value="GAL4"/>
    <property type="match status" value="1"/>
</dbReference>
<sequence>MVSFQKMEARAAPKRTKWTRRSHRKSRNGCGNCKRRKIKCDEVHPACGQCTSHDINCDFTVPQTTPSETASTGSTCSTLVARAASSPYNSISFISSSKTDFKLPKRRYQRRPATARETANAKSALAEVLPTPTNSQLQLNTTDLALLHHYLSVTSITLADDDEGLHLLQVALPQVGFRFQYILHLLLAFASYHMARSSSMDAPHGRSLEGDRHYNTALTQVSSSIAGLNESTCQAVYGSSVLICLCSLAKGPRDGEYLAFSDSDRAEWLTLLRGIRSITEVSRDLFYIDPVSSPTSEIRERLLQGEPRLRHENTWPEWKERLKECEQLIEMEYTAAAGIQHAVYVHVLTYLTNAFHHVYGKADIGRGERCAKTFQWLYQLPDEFVLDLQQRKWPALLLLSYFLVLLQQLNSYWFVKGWPEHVMGEIYRSFSEQQRVWLQWPANQIGWYPPSAVDDA</sequence>
<dbReference type="PROSITE" id="PS00463">
    <property type="entry name" value="ZN2_CY6_FUNGAL_1"/>
    <property type="match status" value="1"/>
</dbReference>
<evidence type="ECO:0000256" key="1">
    <source>
        <dbReference type="ARBA" id="ARBA00023015"/>
    </source>
</evidence>
<dbReference type="PROSITE" id="PS50048">
    <property type="entry name" value="ZN2_CY6_FUNGAL_2"/>
    <property type="match status" value="1"/>
</dbReference>
<dbReference type="PANTHER" id="PTHR47657:SF13">
    <property type="entry name" value="ZN(2)-C6 FUNGAL-TYPE DOMAIN-CONTAINING PROTEIN-RELATED"/>
    <property type="match status" value="1"/>
</dbReference>
<dbReference type="InterPro" id="IPR001138">
    <property type="entry name" value="Zn2Cys6_DnaBD"/>
</dbReference>
<dbReference type="GO" id="GO:0000981">
    <property type="term" value="F:DNA-binding transcription factor activity, RNA polymerase II-specific"/>
    <property type="evidence" value="ECO:0007669"/>
    <property type="project" value="InterPro"/>
</dbReference>
<reference evidence="8" key="1">
    <citation type="submission" date="2019-04" db="EMBL/GenBank/DDBJ databases">
        <title>Friends and foes A comparative genomics studyof 23 Aspergillus species from section Flavi.</title>
        <authorList>
            <consortium name="DOE Joint Genome Institute"/>
            <person name="Kjaerbolling I."/>
            <person name="Vesth T."/>
            <person name="Frisvad J.C."/>
            <person name="Nybo J.L."/>
            <person name="Theobald S."/>
            <person name="Kildgaard S."/>
            <person name="Isbrandt T."/>
            <person name="Kuo A."/>
            <person name="Sato A."/>
            <person name="Lyhne E.K."/>
            <person name="Kogle M.E."/>
            <person name="Wiebenga A."/>
            <person name="Kun R.S."/>
            <person name="Lubbers R.J."/>
            <person name="Makela M.R."/>
            <person name="Barry K."/>
            <person name="Chovatia M."/>
            <person name="Clum A."/>
            <person name="Daum C."/>
            <person name="Haridas S."/>
            <person name="He G."/>
            <person name="LaButti K."/>
            <person name="Lipzen A."/>
            <person name="Mondo S."/>
            <person name="Riley R."/>
            <person name="Salamov A."/>
            <person name="Simmons B.A."/>
            <person name="Magnuson J.K."/>
            <person name="Henrissat B."/>
            <person name="Mortensen U.H."/>
            <person name="Larsen T.O."/>
            <person name="Devries R.P."/>
            <person name="Grigoriev I.V."/>
            <person name="Machida M."/>
            <person name="Baker S.E."/>
            <person name="Andersen M.R."/>
        </authorList>
    </citation>
    <scope>NUCLEOTIDE SEQUENCE [LARGE SCALE GENOMIC DNA]</scope>
    <source>
        <strain evidence="8">CBS 130017</strain>
    </source>
</reference>
<gene>
    <name evidence="7" type="ORF">BDV39DRAFT_167819</name>
</gene>
<evidence type="ECO:0000256" key="2">
    <source>
        <dbReference type="ARBA" id="ARBA00023125"/>
    </source>
</evidence>
<dbReference type="SMART" id="SM00066">
    <property type="entry name" value="GAL4"/>
    <property type="match status" value="1"/>
</dbReference>